<gene>
    <name evidence="1" type="ORF">ALOHA_HF400048F7ctg1g7</name>
</gene>
<protein>
    <submittedName>
        <fullName evidence="1">Uncharacterized protein</fullName>
    </submittedName>
</protein>
<dbReference type="AlphaFoldDB" id="B3SZT2"/>
<accession>B3SZT2</accession>
<reference evidence="1" key="1">
    <citation type="journal article" date="2008" name="ISME J.">
        <title>Genomic patterns of recombination, clonal divergence and environment in marine microbial populations.</title>
        <authorList>
            <person name="Konstantinidis K.T."/>
            <person name="Delong E.F."/>
        </authorList>
    </citation>
    <scope>NUCLEOTIDE SEQUENCE</scope>
</reference>
<organism evidence="1">
    <name type="scientific">uncultured marine microorganism HF4000_48F7</name>
    <dbReference type="NCBI Taxonomy" id="455500"/>
    <lineage>
        <taxon>unclassified sequences</taxon>
        <taxon>environmental samples</taxon>
    </lineage>
</organism>
<sequence>MIHFHGTPISGAEAIVSRLLLSRFAFVSFARPDQMALVSETTAGFALDNGAFSFWKRQQDIDWDLYRSWVLEWYRHPAYQFAILPDVIGGSEEENDDLLQEYGLPGGVPVFHQGESLDRLERIANQYSRVALGATEVHIPSDTFYSWLDDCMTVLCDSEGKPKVRLHGLRMLNPEIFQRYPFSSCDSTNLGQNYNTPVRWAGTYNPVGPEMRGLVLRDRIESFQAPCRFEPPRYQQISLFAS</sequence>
<name>B3SZT2_9ZZZZ</name>
<proteinExistence type="predicted"/>
<evidence type="ECO:0000313" key="1">
    <source>
        <dbReference type="EMBL" id="ABZ05840.1"/>
    </source>
</evidence>
<dbReference type="EMBL" id="EU016559">
    <property type="protein sequence ID" value="ABZ05840.1"/>
    <property type="molecule type" value="Genomic_DNA"/>
</dbReference>